<dbReference type="OrthoDB" id="5598079at2759"/>
<dbReference type="AlphaFoldDB" id="A0A0C9UYN9"/>
<dbReference type="InterPro" id="IPR054722">
    <property type="entry name" value="PolX-like_BBD"/>
</dbReference>
<organism evidence="3 4">
    <name type="scientific">Sphaerobolus stellatus (strain SS14)</name>
    <dbReference type="NCBI Taxonomy" id="990650"/>
    <lineage>
        <taxon>Eukaryota</taxon>
        <taxon>Fungi</taxon>
        <taxon>Dikarya</taxon>
        <taxon>Basidiomycota</taxon>
        <taxon>Agaricomycotina</taxon>
        <taxon>Agaricomycetes</taxon>
        <taxon>Phallomycetidae</taxon>
        <taxon>Geastrales</taxon>
        <taxon>Sphaerobolaceae</taxon>
        <taxon>Sphaerobolus</taxon>
    </lineage>
</organism>
<proteinExistence type="predicted"/>
<evidence type="ECO:0000313" key="4">
    <source>
        <dbReference type="Proteomes" id="UP000054279"/>
    </source>
</evidence>
<name>A0A0C9UYN9_SPHS4</name>
<dbReference type="Pfam" id="PF22936">
    <property type="entry name" value="Pol_BBD"/>
    <property type="match status" value="1"/>
</dbReference>
<dbReference type="HOGENOM" id="CLU_951760_0_0_1"/>
<protein>
    <recommendedName>
        <fullName evidence="2">Retrovirus-related Pol polyprotein from transposon TNT 1-94-like beta-barrel domain-containing protein</fullName>
    </recommendedName>
</protein>
<dbReference type="EMBL" id="KN837148">
    <property type="protein sequence ID" value="KIJ39974.1"/>
    <property type="molecule type" value="Genomic_DNA"/>
</dbReference>
<evidence type="ECO:0000259" key="2">
    <source>
        <dbReference type="Pfam" id="PF22936"/>
    </source>
</evidence>
<feature type="domain" description="Retrovirus-related Pol polyprotein from transposon TNT 1-94-like beta-barrel" evidence="2">
    <location>
        <begin position="208"/>
        <end position="255"/>
    </location>
</feature>
<dbReference type="Proteomes" id="UP000054279">
    <property type="component" value="Unassembled WGS sequence"/>
</dbReference>
<gene>
    <name evidence="3" type="ORF">M422DRAFT_780953</name>
</gene>
<feature type="region of interest" description="Disordered" evidence="1">
    <location>
        <begin position="157"/>
        <end position="179"/>
    </location>
</feature>
<accession>A0A0C9UYN9</accession>
<reference evidence="3 4" key="1">
    <citation type="submission" date="2014-06" db="EMBL/GenBank/DDBJ databases">
        <title>Evolutionary Origins and Diversification of the Mycorrhizal Mutualists.</title>
        <authorList>
            <consortium name="DOE Joint Genome Institute"/>
            <consortium name="Mycorrhizal Genomics Consortium"/>
            <person name="Kohler A."/>
            <person name="Kuo A."/>
            <person name="Nagy L.G."/>
            <person name="Floudas D."/>
            <person name="Copeland A."/>
            <person name="Barry K.W."/>
            <person name="Cichocki N."/>
            <person name="Veneault-Fourrey C."/>
            <person name="LaButti K."/>
            <person name="Lindquist E.A."/>
            <person name="Lipzen A."/>
            <person name="Lundell T."/>
            <person name="Morin E."/>
            <person name="Murat C."/>
            <person name="Riley R."/>
            <person name="Ohm R."/>
            <person name="Sun H."/>
            <person name="Tunlid A."/>
            <person name="Henrissat B."/>
            <person name="Grigoriev I.V."/>
            <person name="Hibbett D.S."/>
            <person name="Martin F."/>
        </authorList>
    </citation>
    <scope>NUCLEOTIDE SEQUENCE [LARGE SCALE GENOMIC DNA]</scope>
    <source>
        <strain evidence="3 4">SS14</strain>
    </source>
</reference>
<sequence length="280" mass="31715">MWTVLKEVHNKQLPITRFNAYDAMLNIRKEEDESLSDLMARVEKAAELNKNLRPEGFIIDQLDDEMTSITLIRALIPENSNFVDGLMSLSSFAYSEVKEKVVLLENYQRNQPGEVPVSANAAKASSMPQMCEFCLNPKHFHKQEDCYAYKNAQKEYRSKKDKKQGNKNNDQKANSSGEKAEFAGTASALLLYSTSSSGSLLAFTGTDWVADTGATSHMTPHREWFHQYQPYMVPVQLANGVTIKSAGVGTVIFNVGYYRYYLHHLYTLFWTSSILYGVMD</sequence>
<evidence type="ECO:0000313" key="3">
    <source>
        <dbReference type="EMBL" id="KIJ39974.1"/>
    </source>
</evidence>
<keyword evidence="4" id="KW-1185">Reference proteome</keyword>
<evidence type="ECO:0000256" key="1">
    <source>
        <dbReference type="SAM" id="MobiDB-lite"/>
    </source>
</evidence>